<dbReference type="PROSITE" id="PS00409">
    <property type="entry name" value="PROKAR_NTER_METHYL"/>
    <property type="match status" value="1"/>
</dbReference>
<comment type="subunit">
    <text evidence="2">The pili are polar flexible filaments of about 5.4 nanometers diameter and 2.5 micrometers average length; they consist of only a single polypeptide chain arranged in a helical configuration of five subunits per turn in the assembled pilus.</text>
</comment>
<evidence type="ECO:0000256" key="2">
    <source>
        <dbReference type="ARBA" id="ARBA00011156"/>
    </source>
</evidence>
<dbReference type="AlphaFoldDB" id="A0A7W3FLT2"/>
<dbReference type="GO" id="GO:0015628">
    <property type="term" value="P:protein secretion by the type II secretion system"/>
    <property type="evidence" value="ECO:0007669"/>
    <property type="project" value="InterPro"/>
</dbReference>
<evidence type="ECO:0000256" key="1">
    <source>
        <dbReference type="ARBA" id="ARBA00005233"/>
    </source>
</evidence>
<reference evidence="6 7" key="1">
    <citation type="submission" date="2020-08" db="EMBL/GenBank/DDBJ databases">
        <title>Stenotrophomonas tumulicola JCM 30961.</title>
        <authorList>
            <person name="Deng Y."/>
        </authorList>
    </citation>
    <scope>NUCLEOTIDE SEQUENCE [LARGE SCALE GENOMIC DNA]</scope>
    <source>
        <strain evidence="6 7">JCM 30961</strain>
    </source>
</reference>
<dbReference type="PRINTS" id="PR00813">
    <property type="entry name" value="BCTERIALGSPG"/>
</dbReference>
<gene>
    <name evidence="6" type="ORF">H4O11_08640</name>
</gene>
<organism evidence="6 7">
    <name type="scientific">Stenotrophomonas tumulicola</name>
    <dbReference type="NCBI Taxonomy" id="1685415"/>
    <lineage>
        <taxon>Bacteria</taxon>
        <taxon>Pseudomonadati</taxon>
        <taxon>Pseudomonadota</taxon>
        <taxon>Gammaproteobacteria</taxon>
        <taxon>Lysobacterales</taxon>
        <taxon>Lysobacteraceae</taxon>
        <taxon>Stenotrophomonas</taxon>
    </lineage>
</organism>
<dbReference type="InterPro" id="IPR001082">
    <property type="entry name" value="Pilin"/>
</dbReference>
<keyword evidence="5" id="KW-0472">Membrane</keyword>
<dbReference type="Proteomes" id="UP000547058">
    <property type="component" value="Unassembled WGS sequence"/>
</dbReference>
<evidence type="ECO:0000256" key="4">
    <source>
        <dbReference type="RuleBase" id="RU000389"/>
    </source>
</evidence>
<keyword evidence="5" id="KW-1133">Transmembrane helix</keyword>
<name>A0A7W3FLT2_9GAMM</name>
<evidence type="ECO:0000313" key="6">
    <source>
        <dbReference type="EMBL" id="MBA8681883.1"/>
    </source>
</evidence>
<dbReference type="GO" id="GO:0007155">
    <property type="term" value="P:cell adhesion"/>
    <property type="evidence" value="ECO:0007669"/>
    <property type="project" value="InterPro"/>
</dbReference>
<feature type="transmembrane region" description="Helical" evidence="5">
    <location>
        <begin position="7"/>
        <end position="27"/>
    </location>
</feature>
<comment type="similarity">
    <text evidence="1 4">Belongs to the N-Me-Phe pilin family.</text>
</comment>
<keyword evidence="4" id="KW-0281">Fimbrium</keyword>
<dbReference type="NCBIfam" id="TIGR02532">
    <property type="entry name" value="IV_pilin_GFxxxE"/>
    <property type="match status" value="1"/>
</dbReference>
<proteinExistence type="inferred from homology"/>
<dbReference type="RefSeq" id="WP_182339016.1">
    <property type="nucleotide sequence ID" value="NZ_JACGXS010000003.1"/>
</dbReference>
<keyword evidence="5" id="KW-0812">Transmembrane</keyword>
<sequence>MRKTQGFTLIELMIVVAIIAILAAIALPQYQGYVSKAQLGAALADIRPGKTTMESVAQDSRDASIVDANYIGLSVTTRCPIIDAELAADGVGTITCTMEGNSAVDGRDLVLRRTIDGTWTCDASAFDAEIRPSGCTGS</sequence>
<dbReference type="Pfam" id="PF00114">
    <property type="entry name" value="Pilin"/>
    <property type="match status" value="1"/>
</dbReference>
<dbReference type="GO" id="GO:0015627">
    <property type="term" value="C:type II protein secretion system complex"/>
    <property type="evidence" value="ECO:0007669"/>
    <property type="project" value="InterPro"/>
</dbReference>
<dbReference type="Pfam" id="PF07963">
    <property type="entry name" value="N_methyl"/>
    <property type="match status" value="1"/>
</dbReference>
<dbReference type="GO" id="GO:0044096">
    <property type="term" value="C:type IV pilus"/>
    <property type="evidence" value="ECO:0007669"/>
    <property type="project" value="TreeGrafter"/>
</dbReference>
<protein>
    <submittedName>
        <fullName evidence="6">Pilin</fullName>
    </submittedName>
</protein>
<dbReference type="InterPro" id="IPR000983">
    <property type="entry name" value="Bac_GSPG_pilin"/>
</dbReference>
<dbReference type="PANTHER" id="PTHR30093:SF34">
    <property type="entry name" value="PREPILIN PEPTIDASE-DEPENDENT PROTEIN D"/>
    <property type="match status" value="1"/>
</dbReference>
<dbReference type="GO" id="GO:0043107">
    <property type="term" value="P:type IV pilus-dependent motility"/>
    <property type="evidence" value="ECO:0007669"/>
    <property type="project" value="TreeGrafter"/>
</dbReference>
<evidence type="ECO:0000313" key="7">
    <source>
        <dbReference type="Proteomes" id="UP000547058"/>
    </source>
</evidence>
<dbReference type="PANTHER" id="PTHR30093">
    <property type="entry name" value="GENERAL SECRETION PATHWAY PROTEIN G"/>
    <property type="match status" value="1"/>
</dbReference>
<evidence type="ECO:0000256" key="5">
    <source>
        <dbReference type="SAM" id="Phobius"/>
    </source>
</evidence>
<dbReference type="InterPro" id="IPR045584">
    <property type="entry name" value="Pilin-like"/>
</dbReference>
<keyword evidence="3" id="KW-0488">Methylation</keyword>
<dbReference type="Gene3D" id="3.30.700.10">
    <property type="entry name" value="Glycoprotein, Type 4 Pilin"/>
    <property type="match status" value="1"/>
</dbReference>
<dbReference type="InterPro" id="IPR012902">
    <property type="entry name" value="N_methyl_site"/>
</dbReference>
<keyword evidence="7" id="KW-1185">Reference proteome</keyword>
<dbReference type="SUPFAM" id="SSF54523">
    <property type="entry name" value="Pili subunits"/>
    <property type="match status" value="1"/>
</dbReference>
<comment type="caution">
    <text evidence="6">The sequence shown here is derived from an EMBL/GenBank/DDBJ whole genome shotgun (WGS) entry which is preliminary data.</text>
</comment>
<accession>A0A7W3FLT2</accession>
<evidence type="ECO:0000256" key="3">
    <source>
        <dbReference type="ARBA" id="ARBA00022481"/>
    </source>
</evidence>
<dbReference type="EMBL" id="JACGXS010000003">
    <property type="protein sequence ID" value="MBA8681883.1"/>
    <property type="molecule type" value="Genomic_DNA"/>
</dbReference>